<dbReference type="SUPFAM" id="SSF53901">
    <property type="entry name" value="Thiolase-like"/>
    <property type="match status" value="1"/>
</dbReference>
<evidence type="ECO:0000313" key="4">
    <source>
        <dbReference type="Proteomes" id="UP000286931"/>
    </source>
</evidence>
<protein>
    <recommendedName>
        <fullName evidence="2">Beta-ketoacyl-[acyl-carrier-protein] synthase III C-terminal domain-containing protein</fullName>
    </recommendedName>
</protein>
<dbReference type="AlphaFoldDB" id="A0A401YPL7"/>
<dbReference type="OrthoDB" id="5178410at2"/>
<dbReference type="EMBL" id="BIFH01000021">
    <property type="protein sequence ID" value="GCD96534.1"/>
    <property type="molecule type" value="Genomic_DNA"/>
</dbReference>
<dbReference type="InterPro" id="IPR013747">
    <property type="entry name" value="ACP_syn_III_C"/>
</dbReference>
<gene>
    <name evidence="3" type="ORF">EHYA_04221</name>
</gene>
<sequence>MKVTGLGIAAVGSCSAAAPTSSLLLDEAAVRDTLARCGLGGRDLDGQYCLLCDEAAAGAPIALSGRLVLDRVGVGRIHAYHAVHCGDHPLSALGTLAAHLAVDPAAHRGIVLAPAHDEHPAAAALILEKGLDRHRLLAVSVRDPHRAGAGHPRVRVPARERTPAGLRVGAGAGTRRVEPGRSAVATMVDRVHVSWREHHGESLRDDPIAVSAVVAQTLRQAGIPWSSIDHVALHTPTAETNRAFRRHFGLQHHQVTDIGPETGRPRATGLLIAARMVLESDRPSGTRVLLTSLGGSGATAAAVLEI</sequence>
<feature type="domain" description="Beta-ketoacyl-[acyl-carrier-protein] synthase III C-terminal" evidence="2">
    <location>
        <begin position="218"/>
        <end position="305"/>
    </location>
</feature>
<dbReference type="RefSeq" id="WP_126638585.1">
    <property type="nucleotide sequence ID" value="NZ_BIFH01000021.1"/>
</dbReference>
<evidence type="ECO:0000259" key="2">
    <source>
        <dbReference type="Pfam" id="PF08541"/>
    </source>
</evidence>
<dbReference type="Gene3D" id="3.40.47.10">
    <property type="match status" value="1"/>
</dbReference>
<dbReference type="InterPro" id="IPR016039">
    <property type="entry name" value="Thiolase-like"/>
</dbReference>
<keyword evidence="1" id="KW-0808">Transferase</keyword>
<reference evidence="3 4" key="1">
    <citation type="submission" date="2018-12" db="EMBL/GenBank/DDBJ databases">
        <title>Draft genome sequence of Embleya hyalina NBRC 13850T.</title>
        <authorList>
            <person name="Komaki H."/>
            <person name="Hosoyama A."/>
            <person name="Kimura A."/>
            <person name="Ichikawa N."/>
            <person name="Tamura T."/>
        </authorList>
    </citation>
    <scope>NUCLEOTIDE SEQUENCE [LARGE SCALE GENOMIC DNA]</scope>
    <source>
        <strain evidence="3 4">NBRC 13850</strain>
    </source>
</reference>
<name>A0A401YPL7_9ACTN</name>
<proteinExistence type="predicted"/>
<accession>A0A401YPL7</accession>
<evidence type="ECO:0000313" key="3">
    <source>
        <dbReference type="EMBL" id="GCD96534.1"/>
    </source>
</evidence>
<dbReference type="GO" id="GO:0016747">
    <property type="term" value="F:acyltransferase activity, transferring groups other than amino-acyl groups"/>
    <property type="evidence" value="ECO:0007669"/>
    <property type="project" value="UniProtKB-ARBA"/>
</dbReference>
<dbReference type="Pfam" id="PF08541">
    <property type="entry name" value="ACP_syn_III_C"/>
    <property type="match status" value="1"/>
</dbReference>
<keyword evidence="4" id="KW-1185">Reference proteome</keyword>
<comment type="caution">
    <text evidence="3">The sequence shown here is derived from an EMBL/GenBank/DDBJ whole genome shotgun (WGS) entry which is preliminary data.</text>
</comment>
<evidence type="ECO:0000256" key="1">
    <source>
        <dbReference type="ARBA" id="ARBA00022679"/>
    </source>
</evidence>
<organism evidence="3 4">
    <name type="scientific">Embleya hyalina</name>
    <dbReference type="NCBI Taxonomy" id="516124"/>
    <lineage>
        <taxon>Bacteria</taxon>
        <taxon>Bacillati</taxon>
        <taxon>Actinomycetota</taxon>
        <taxon>Actinomycetes</taxon>
        <taxon>Kitasatosporales</taxon>
        <taxon>Streptomycetaceae</taxon>
        <taxon>Embleya</taxon>
    </lineage>
</organism>
<dbReference type="Proteomes" id="UP000286931">
    <property type="component" value="Unassembled WGS sequence"/>
</dbReference>